<evidence type="ECO:0000313" key="2">
    <source>
        <dbReference type="EMBL" id="GGF64937.1"/>
    </source>
</evidence>
<evidence type="ECO:0000256" key="1">
    <source>
        <dbReference type="SAM" id="SignalP"/>
    </source>
</evidence>
<feature type="signal peptide" evidence="1">
    <location>
        <begin position="1"/>
        <end position="24"/>
    </location>
</feature>
<dbReference type="InterPro" id="IPR037107">
    <property type="entry name" value="Put_OMP_sf"/>
</dbReference>
<dbReference type="Pfam" id="PF09982">
    <property type="entry name" value="LpxR"/>
    <property type="match status" value="1"/>
</dbReference>
<dbReference type="RefSeq" id="WP_229734296.1">
    <property type="nucleotide sequence ID" value="NZ_BMHV01000012.1"/>
</dbReference>
<dbReference type="Proteomes" id="UP000632498">
    <property type="component" value="Unassembled WGS sequence"/>
</dbReference>
<dbReference type="Gene3D" id="2.40.128.140">
    <property type="entry name" value="Outer membrane protein"/>
    <property type="match status" value="1"/>
</dbReference>
<organism evidence="2 3">
    <name type="scientific">Terasakiella brassicae</name>
    <dbReference type="NCBI Taxonomy" id="1634917"/>
    <lineage>
        <taxon>Bacteria</taxon>
        <taxon>Pseudomonadati</taxon>
        <taxon>Pseudomonadota</taxon>
        <taxon>Alphaproteobacteria</taxon>
        <taxon>Rhodospirillales</taxon>
        <taxon>Terasakiellaceae</taxon>
        <taxon>Terasakiella</taxon>
    </lineage>
</organism>
<accession>A0A917C0S7</accession>
<proteinExistence type="predicted"/>
<dbReference type="AlphaFoldDB" id="A0A917C0S7"/>
<gene>
    <name evidence="2" type="ORF">GCM10011332_18780</name>
</gene>
<keyword evidence="1" id="KW-0732">Signal</keyword>
<dbReference type="InterPro" id="IPR018707">
    <property type="entry name" value="LpxR"/>
</dbReference>
<reference evidence="2" key="1">
    <citation type="journal article" date="2014" name="Int. J. Syst. Evol. Microbiol.">
        <title>Complete genome sequence of Corynebacterium casei LMG S-19264T (=DSM 44701T), isolated from a smear-ripened cheese.</title>
        <authorList>
            <consortium name="US DOE Joint Genome Institute (JGI-PGF)"/>
            <person name="Walter F."/>
            <person name="Albersmeier A."/>
            <person name="Kalinowski J."/>
            <person name="Ruckert C."/>
        </authorList>
    </citation>
    <scope>NUCLEOTIDE SEQUENCE</scope>
    <source>
        <strain evidence="2">CGMCC 1.15254</strain>
    </source>
</reference>
<evidence type="ECO:0000313" key="3">
    <source>
        <dbReference type="Proteomes" id="UP000632498"/>
    </source>
</evidence>
<dbReference type="EMBL" id="BMHV01000012">
    <property type="protein sequence ID" value="GGF64937.1"/>
    <property type="molecule type" value="Genomic_DNA"/>
</dbReference>
<comment type="caution">
    <text evidence="2">The sequence shown here is derived from an EMBL/GenBank/DDBJ whole genome shotgun (WGS) entry which is preliminary data.</text>
</comment>
<sequence>MRRYGLCVLSALVFGAFSPDHAHADMLDDWDGWTFNMTLENDMFGSDTDRHYTHGTRFSLAPPEGEVADWLRDAAGYFPFFSDDGTLRASYALGQNMYSPADITLTDPADMDRPYGGWLYGSFGLVSDMEERVDTFELTLGMVGPASLAEPTQKFVHRVVGSPQPMGWDHQLKNEPGLVVTYERKWHRFINVETGLFDLELDTSPYAGVSLGNIFTHAEAGTVFRFGQDLEKDRGGPPRIRPSLPGSDYYTSTDGFVWYLFAGGGGRAVARNIFLDGNTLADSYSVDKKPFVFDVQAGLAMRYHDVRVAFTQIIRTKEFKKQQSPDRYGAITVSYQF</sequence>
<name>A0A917C0S7_9PROT</name>
<reference evidence="2" key="2">
    <citation type="submission" date="2020-09" db="EMBL/GenBank/DDBJ databases">
        <authorList>
            <person name="Sun Q."/>
            <person name="Zhou Y."/>
        </authorList>
    </citation>
    <scope>NUCLEOTIDE SEQUENCE</scope>
    <source>
        <strain evidence="2">CGMCC 1.15254</strain>
    </source>
</reference>
<feature type="chain" id="PRO_5036919417" evidence="1">
    <location>
        <begin position="25"/>
        <end position="337"/>
    </location>
</feature>
<keyword evidence="3" id="KW-1185">Reference proteome</keyword>
<protein>
    <submittedName>
        <fullName evidence="2">Membrane protein</fullName>
    </submittedName>
</protein>